<geneLocation type="plasmid" evidence="4 5">
    <name>p319</name>
</geneLocation>
<dbReference type="SFLD" id="SFLDS00019">
    <property type="entry name" value="Glutathione_Transferase_(cytos"/>
    <property type="match status" value="1"/>
</dbReference>
<feature type="domain" description="GST C-terminal" evidence="3">
    <location>
        <begin position="87"/>
        <end position="210"/>
    </location>
</feature>
<dbReference type="InterPro" id="IPR010987">
    <property type="entry name" value="Glutathione-S-Trfase_C-like"/>
</dbReference>
<sequence>MLTLYWHPLSGHAHRAHLLLSFLDVEFTLVPVDLPAGEHRQPAFLALNPFGQIPVLVNGETVIADSNAILVYLASVYDTQQQWLPPCPIKRAHIEQFLSLAAHRLAGSLAKLRAANVFHRPIKDDSLRQDALTVLAQLEGYLAGRQWLVGPTPTLADLALYTYTKLAPEAGMDLQDYPALTGWLARIEALPGFVPMTLSNVGLRQPKPPTLQQAKVDS</sequence>
<dbReference type="PROSITE" id="PS50404">
    <property type="entry name" value="GST_NTER"/>
    <property type="match status" value="1"/>
</dbReference>
<keyword evidence="4" id="KW-0614">Plasmid</keyword>
<protein>
    <submittedName>
        <fullName evidence="4">Glutathione S-transferase</fullName>
    </submittedName>
</protein>
<dbReference type="Pfam" id="PF02798">
    <property type="entry name" value="GST_N"/>
    <property type="match status" value="1"/>
</dbReference>
<dbReference type="Gene3D" id="1.20.1050.10">
    <property type="match status" value="1"/>
</dbReference>
<reference evidence="4 5" key="1">
    <citation type="submission" date="2014-10" db="EMBL/GenBank/DDBJ databases">
        <title>The Complete Genome Sequence for the Shellfish Pathogen Vibrio coralliilyticus RE98 Isolated from a Shellfish Hatchery.</title>
        <authorList>
            <person name="Richards G.P."/>
            <person name="Bono J.L."/>
            <person name="Watson M.A."/>
            <person name="Needleman D.S."/>
        </authorList>
    </citation>
    <scope>NUCLEOTIDE SEQUENCE [LARGE SCALE GENOMIC DNA]</scope>
    <source>
        <strain evidence="4 5">RE98</strain>
        <plasmid evidence="4 5">p319</plasmid>
    </source>
</reference>
<dbReference type="PANTHER" id="PTHR44051">
    <property type="entry name" value="GLUTATHIONE S-TRANSFERASE-RELATED"/>
    <property type="match status" value="1"/>
</dbReference>
<evidence type="ECO:0000313" key="4">
    <source>
        <dbReference type="EMBL" id="AIW22868.1"/>
    </source>
</evidence>
<organism evidence="4 5">
    <name type="scientific">Vibrio coralliilyticus</name>
    <dbReference type="NCBI Taxonomy" id="190893"/>
    <lineage>
        <taxon>Bacteria</taxon>
        <taxon>Pseudomonadati</taxon>
        <taxon>Pseudomonadota</taxon>
        <taxon>Gammaproteobacteria</taxon>
        <taxon>Vibrionales</taxon>
        <taxon>Vibrionaceae</taxon>
        <taxon>Vibrio</taxon>
    </lineage>
</organism>
<dbReference type="RefSeq" id="WP_043011787.1">
    <property type="nucleotide sequence ID" value="NZ_CP009620.1"/>
</dbReference>
<dbReference type="InterPro" id="IPR004046">
    <property type="entry name" value="GST_C"/>
</dbReference>
<dbReference type="CDD" id="cd03056">
    <property type="entry name" value="GST_N_4"/>
    <property type="match status" value="1"/>
</dbReference>
<dbReference type="InterPro" id="IPR036249">
    <property type="entry name" value="Thioredoxin-like_sf"/>
</dbReference>
<dbReference type="EMBL" id="CP009620">
    <property type="protein sequence ID" value="AIW22868.1"/>
    <property type="molecule type" value="Genomic_DNA"/>
</dbReference>
<dbReference type="InterPro" id="IPR036282">
    <property type="entry name" value="Glutathione-S-Trfase_C_sf"/>
</dbReference>
<dbReference type="SUPFAM" id="SSF47616">
    <property type="entry name" value="GST C-terminal domain-like"/>
    <property type="match status" value="1"/>
</dbReference>
<dbReference type="PANTHER" id="PTHR44051:SF2">
    <property type="entry name" value="HYPOTHETICAL GLUTATHIONE S-TRANSFERASE LIKE PROTEIN"/>
    <property type="match status" value="1"/>
</dbReference>
<dbReference type="InterPro" id="IPR004045">
    <property type="entry name" value="Glutathione_S-Trfase_N"/>
</dbReference>
<dbReference type="SUPFAM" id="SSF52833">
    <property type="entry name" value="Thioredoxin-like"/>
    <property type="match status" value="1"/>
</dbReference>
<evidence type="ECO:0000259" key="3">
    <source>
        <dbReference type="PROSITE" id="PS50405"/>
    </source>
</evidence>
<dbReference type="InterPro" id="IPR040079">
    <property type="entry name" value="Glutathione_S-Trfase"/>
</dbReference>
<feature type="domain" description="GST N-terminal" evidence="2">
    <location>
        <begin position="1"/>
        <end position="81"/>
    </location>
</feature>
<accession>A0AAN0W1G4</accession>
<evidence type="ECO:0000313" key="5">
    <source>
        <dbReference type="Proteomes" id="UP000030081"/>
    </source>
</evidence>
<dbReference type="KEGG" id="vcy:IX92_27905"/>
<dbReference type="Pfam" id="PF00043">
    <property type="entry name" value="GST_C"/>
    <property type="match status" value="1"/>
</dbReference>
<name>A0AAN0W1G4_9VIBR</name>
<evidence type="ECO:0000259" key="2">
    <source>
        <dbReference type="PROSITE" id="PS50404"/>
    </source>
</evidence>
<dbReference type="PROSITE" id="PS50405">
    <property type="entry name" value="GST_CTER"/>
    <property type="match status" value="1"/>
</dbReference>
<dbReference type="SFLD" id="SFLDG00358">
    <property type="entry name" value="Main_(cytGST)"/>
    <property type="match status" value="1"/>
</dbReference>
<gene>
    <name evidence="4" type="ORF">IX92_27905</name>
</gene>
<proteinExistence type="inferred from homology"/>
<dbReference type="Proteomes" id="UP000030081">
    <property type="component" value="Plasmid p319"/>
</dbReference>
<comment type="similarity">
    <text evidence="1">Belongs to the GST superfamily.</text>
</comment>
<keyword evidence="5" id="KW-1185">Reference proteome</keyword>
<evidence type="ECO:0000256" key="1">
    <source>
        <dbReference type="RuleBase" id="RU003494"/>
    </source>
</evidence>
<dbReference type="AlphaFoldDB" id="A0AAN0W1G4"/>
<dbReference type="Gene3D" id="3.40.30.10">
    <property type="entry name" value="Glutaredoxin"/>
    <property type="match status" value="1"/>
</dbReference>